<name>A0ABN7W311_GIGMA</name>
<keyword evidence="2" id="KW-1185">Reference proteome</keyword>
<protein>
    <submittedName>
        <fullName evidence="1">36180_t:CDS:1</fullName>
    </submittedName>
</protein>
<gene>
    <name evidence="1" type="ORF">GMARGA_LOCUS25831</name>
</gene>
<accession>A0ABN7W311</accession>
<proteinExistence type="predicted"/>
<sequence length="107" mass="12345">HSNYNIPRANITPQSPEAISEFKKTLVFFNSGQVKKWVSITKTTYSECSMFGKFVREEAYDILSNIFEDSKWVKIGNKKLGQIKDETNHISEAGYISLSFVIDQMYH</sequence>
<dbReference type="EMBL" id="CAJVQB010029132">
    <property type="protein sequence ID" value="CAG8813607.1"/>
    <property type="molecule type" value="Genomic_DNA"/>
</dbReference>
<dbReference type="Proteomes" id="UP000789901">
    <property type="component" value="Unassembled WGS sequence"/>
</dbReference>
<evidence type="ECO:0000313" key="1">
    <source>
        <dbReference type="EMBL" id="CAG8813607.1"/>
    </source>
</evidence>
<organism evidence="1 2">
    <name type="scientific">Gigaspora margarita</name>
    <dbReference type="NCBI Taxonomy" id="4874"/>
    <lineage>
        <taxon>Eukaryota</taxon>
        <taxon>Fungi</taxon>
        <taxon>Fungi incertae sedis</taxon>
        <taxon>Mucoromycota</taxon>
        <taxon>Glomeromycotina</taxon>
        <taxon>Glomeromycetes</taxon>
        <taxon>Diversisporales</taxon>
        <taxon>Gigasporaceae</taxon>
        <taxon>Gigaspora</taxon>
    </lineage>
</organism>
<evidence type="ECO:0000313" key="2">
    <source>
        <dbReference type="Proteomes" id="UP000789901"/>
    </source>
</evidence>
<feature type="non-terminal residue" evidence="1">
    <location>
        <position position="1"/>
    </location>
</feature>
<comment type="caution">
    <text evidence="1">The sequence shown here is derived from an EMBL/GenBank/DDBJ whole genome shotgun (WGS) entry which is preliminary data.</text>
</comment>
<reference evidence="1 2" key="1">
    <citation type="submission" date="2021-06" db="EMBL/GenBank/DDBJ databases">
        <authorList>
            <person name="Kallberg Y."/>
            <person name="Tangrot J."/>
            <person name="Rosling A."/>
        </authorList>
    </citation>
    <scope>NUCLEOTIDE SEQUENCE [LARGE SCALE GENOMIC DNA]</scope>
    <source>
        <strain evidence="1 2">120-4 pot B 10/14</strain>
    </source>
</reference>